<gene>
    <name evidence="1" type="ORF">DSL64_21310</name>
</gene>
<comment type="caution">
    <text evidence="1">The sequence shown here is derived from an EMBL/GenBank/DDBJ whole genome shotgun (WGS) entry which is preliminary data.</text>
</comment>
<dbReference type="Proteomes" id="UP000256373">
    <property type="component" value="Unassembled WGS sequence"/>
</dbReference>
<evidence type="ECO:0000313" key="2">
    <source>
        <dbReference type="Proteomes" id="UP000256373"/>
    </source>
</evidence>
<evidence type="ECO:0000313" key="1">
    <source>
        <dbReference type="EMBL" id="REA58397.1"/>
    </source>
</evidence>
<name>A0A3D8Y6J7_9BACT</name>
<reference evidence="1 2" key="1">
    <citation type="submission" date="2018-07" db="EMBL/GenBank/DDBJ databases">
        <title>Dyadobacter roseus sp. nov., isolated from rose rhizosphere soil.</title>
        <authorList>
            <person name="Chen L."/>
        </authorList>
    </citation>
    <scope>NUCLEOTIDE SEQUENCE [LARGE SCALE GENOMIC DNA]</scope>
    <source>
        <strain evidence="1 2">RS19</strain>
    </source>
</reference>
<dbReference type="AlphaFoldDB" id="A0A3D8Y6J7"/>
<organism evidence="1 2">
    <name type="scientific">Dyadobacter luteus</name>
    <dbReference type="NCBI Taxonomy" id="2259619"/>
    <lineage>
        <taxon>Bacteria</taxon>
        <taxon>Pseudomonadati</taxon>
        <taxon>Bacteroidota</taxon>
        <taxon>Cytophagia</taxon>
        <taxon>Cytophagales</taxon>
        <taxon>Spirosomataceae</taxon>
        <taxon>Dyadobacter</taxon>
    </lineage>
</organism>
<protein>
    <submittedName>
        <fullName evidence="1">Uncharacterized protein</fullName>
    </submittedName>
</protein>
<keyword evidence="2" id="KW-1185">Reference proteome</keyword>
<accession>A0A3D8Y6J7</accession>
<proteinExistence type="predicted"/>
<dbReference type="EMBL" id="QNUL01000021">
    <property type="protein sequence ID" value="REA58397.1"/>
    <property type="molecule type" value="Genomic_DNA"/>
</dbReference>
<sequence length="70" mass="8274">MIKNPRLSTIITVVKAKEVKEEKVRSYSSHGDREVKTKHAIPLNDNYILKMNIKNTNECRRQYLTTRKRS</sequence>